<dbReference type="RefSeq" id="WP_066111365.1">
    <property type="nucleotide sequence ID" value="NZ_JTJT01000007.1"/>
</dbReference>
<name>A0AB36E3V7_9PAST</name>
<dbReference type="NCBIfam" id="TIGR02642">
    <property type="entry name" value="phage_xxxx"/>
    <property type="match status" value="1"/>
</dbReference>
<dbReference type="Gene3D" id="6.20.20.10">
    <property type="match status" value="1"/>
</dbReference>
<reference evidence="1 2" key="1">
    <citation type="submission" date="2014-11" db="EMBL/GenBank/DDBJ databases">
        <title>Pan-genome of Gallibacterium spp.</title>
        <authorList>
            <person name="Kudirkiene E."/>
            <person name="Bojesen A.M."/>
        </authorList>
    </citation>
    <scope>NUCLEOTIDE SEQUENCE [LARGE SCALE GENOMIC DNA]</scope>
    <source>
        <strain evidence="1 2">18469/18</strain>
    </source>
</reference>
<gene>
    <name evidence="1" type="ORF">QV09_05785</name>
</gene>
<accession>A0AB36E3V7</accession>
<evidence type="ECO:0000313" key="1">
    <source>
        <dbReference type="EMBL" id="OBX10446.1"/>
    </source>
</evidence>
<dbReference type="Proteomes" id="UP000092527">
    <property type="component" value="Unassembled WGS sequence"/>
</dbReference>
<dbReference type="AlphaFoldDB" id="A0AB36E3V7"/>
<proteinExistence type="predicted"/>
<comment type="caution">
    <text evidence="1">The sequence shown here is derived from an EMBL/GenBank/DDBJ whole genome shotgun (WGS) entry which is preliminary data.</text>
</comment>
<dbReference type="EMBL" id="JTJU01000028">
    <property type="protein sequence ID" value="OBX10446.1"/>
    <property type="molecule type" value="Genomic_DNA"/>
</dbReference>
<dbReference type="InterPro" id="IPR036410">
    <property type="entry name" value="HSP_DnaJ_Cys-rich_dom_sf"/>
</dbReference>
<dbReference type="SUPFAM" id="SSF57938">
    <property type="entry name" value="DnaJ/Hsp40 cysteine-rich domain"/>
    <property type="match status" value="1"/>
</dbReference>
<organism evidence="1 2">
    <name type="scientific">Gallibacterium salpingitidis</name>
    <dbReference type="NCBI Taxonomy" id="505341"/>
    <lineage>
        <taxon>Bacteria</taxon>
        <taxon>Pseudomonadati</taxon>
        <taxon>Pseudomonadota</taxon>
        <taxon>Gammaproteobacteria</taxon>
        <taxon>Pasteurellales</taxon>
        <taxon>Pasteurellaceae</taxon>
        <taxon>Gallibacterium</taxon>
    </lineage>
</organism>
<evidence type="ECO:0008006" key="3">
    <source>
        <dbReference type="Google" id="ProtNLM"/>
    </source>
</evidence>
<sequence length="241" mass="27720">MSREIELLVKMFEPRCVSFEAVAHCNGNLHKDQIIAAFAKAERQHWLGYQMLSLKYKLDNDAKHKLAQYIDLYLKDKNISDHYAAKALNLVVDMLADIPLPTQHKRLSSLRRRYLRSQFAYTKEIDKANKIAEQAGIDRNSKDGRTLKINAINEMKRTNICPRCHGTGEIGREQKRSCPSCEGKGRLIATVDHLIYAIGCSKEHFDLYLKHIILEFTSKLQYEMSDAESLIKQRLRAEIAA</sequence>
<evidence type="ECO:0000313" key="2">
    <source>
        <dbReference type="Proteomes" id="UP000092527"/>
    </source>
</evidence>
<dbReference type="InterPro" id="IPR013464">
    <property type="entry name" value="CHP02642"/>
</dbReference>
<protein>
    <recommendedName>
        <fullName evidence="3">Antitermination protein</fullName>
    </recommendedName>
</protein>